<reference evidence="1" key="1">
    <citation type="submission" date="2023-03" db="EMBL/GenBank/DDBJ databases">
        <title>Chromosome-level genomes of two armyworms, Mythimna separata and Mythimna loreyi, provide insights into the biosynthesis and reception of sex pheromones.</title>
        <authorList>
            <person name="Zhao H."/>
        </authorList>
    </citation>
    <scope>NUCLEOTIDE SEQUENCE</scope>
    <source>
        <strain evidence="1">BeijingLab</strain>
    </source>
</reference>
<evidence type="ECO:0000313" key="2">
    <source>
        <dbReference type="Proteomes" id="UP001231649"/>
    </source>
</evidence>
<name>A0ACC2R0G4_9NEOP</name>
<proteinExistence type="predicted"/>
<sequence>MTVFIAILSIATYAGLVKTVLPPQCLANFRWDDCGGPARTVMYYWRVASRCEVGIWRGCLPNINMFKNEYDCVTTCTFAVRAGAANFHELNEIEAEFTTPSYEDGFTDADSDNTSSTTEGDSDNSTTPAANITTDEPGEGGDDKDNDGEEKDEGGKDEGGDDKKDEGGEGGEPNPDGEGKEPDPDPGNEGEPDNENEEEPTE</sequence>
<evidence type="ECO:0000313" key="1">
    <source>
        <dbReference type="EMBL" id="KAJ8729147.1"/>
    </source>
</evidence>
<keyword evidence="2" id="KW-1185">Reference proteome</keyword>
<protein>
    <submittedName>
        <fullName evidence="1">Uncharacterized protein</fullName>
    </submittedName>
</protein>
<dbReference type="Proteomes" id="UP001231649">
    <property type="component" value="Chromosome 10"/>
</dbReference>
<organism evidence="1 2">
    <name type="scientific">Mythimna loreyi</name>
    <dbReference type="NCBI Taxonomy" id="667449"/>
    <lineage>
        <taxon>Eukaryota</taxon>
        <taxon>Metazoa</taxon>
        <taxon>Ecdysozoa</taxon>
        <taxon>Arthropoda</taxon>
        <taxon>Hexapoda</taxon>
        <taxon>Insecta</taxon>
        <taxon>Pterygota</taxon>
        <taxon>Neoptera</taxon>
        <taxon>Endopterygota</taxon>
        <taxon>Lepidoptera</taxon>
        <taxon>Glossata</taxon>
        <taxon>Ditrysia</taxon>
        <taxon>Noctuoidea</taxon>
        <taxon>Noctuidae</taxon>
        <taxon>Noctuinae</taxon>
        <taxon>Hadenini</taxon>
        <taxon>Mythimna</taxon>
    </lineage>
</organism>
<dbReference type="EMBL" id="CM056786">
    <property type="protein sequence ID" value="KAJ8729147.1"/>
    <property type="molecule type" value="Genomic_DNA"/>
</dbReference>
<comment type="caution">
    <text evidence="1">The sequence shown here is derived from an EMBL/GenBank/DDBJ whole genome shotgun (WGS) entry which is preliminary data.</text>
</comment>
<accession>A0ACC2R0G4</accession>
<gene>
    <name evidence="1" type="ORF">PYW08_000728</name>
</gene>